<accession>A0A4T0HUX9</accession>
<evidence type="ECO:0000256" key="4">
    <source>
        <dbReference type="SAM" id="Coils"/>
    </source>
</evidence>
<dbReference type="GO" id="GO:0030915">
    <property type="term" value="C:Smc5-Smc6 complex"/>
    <property type="evidence" value="ECO:0007669"/>
    <property type="project" value="TreeGrafter"/>
</dbReference>
<name>A0A4T0HUX9_WALIC</name>
<dbReference type="PANTHER" id="PTHR45916:SF1">
    <property type="entry name" value="STRUCTURAL MAINTENANCE OF CHROMOSOMES PROTEIN 5"/>
    <property type="match status" value="1"/>
</dbReference>
<dbReference type="Pfam" id="PF13476">
    <property type="entry name" value="AAA_23"/>
    <property type="match status" value="1"/>
</dbReference>
<organism evidence="7 8">
    <name type="scientific">Wallemia ichthyophaga</name>
    <dbReference type="NCBI Taxonomy" id="245174"/>
    <lineage>
        <taxon>Eukaryota</taxon>
        <taxon>Fungi</taxon>
        <taxon>Dikarya</taxon>
        <taxon>Basidiomycota</taxon>
        <taxon>Wallemiomycotina</taxon>
        <taxon>Wallemiomycetes</taxon>
        <taxon>Wallemiales</taxon>
        <taxon>Wallemiaceae</taxon>
        <taxon>Wallemia</taxon>
    </lineage>
</organism>
<gene>
    <name evidence="7" type="ORF">E3P90_03272</name>
</gene>
<feature type="coiled-coil region" evidence="4">
    <location>
        <begin position="859"/>
        <end position="893"/>
    </location>
</feature>
<reference evidence="7 8" key="1">
    <citation type="submission" date="2019-03" db="EMBL/GenBank/DDBJ databases">
        <title>Sequencing 23 genomes of Wallemia ichthyophaga.</title>
        <authorList>
            <person name="Gostincar C."/>
        </authorList>
    </citation>
    <scope>NUCLEOTIDE SEQUENCE [LARGE SCALE GENOMIC DNA]</scope>
    <source>
        <strain evidence="7 8">EXF-8621</strain>
    </source>
</reference>
<protein>
    <recommendedName>
        <fullName evidence="2">Structural maintenance of chromosomes protein 5</fullName>
    </recommendedName>
</protein>
<dbReference type="Proteomes" id="UP000306954">
    <property type="component" value="Unassembled WGS sequence"/>
</dbReference>
<evidence type="ECO:0000256" key="2">
    <source>
        <dbReference type="ARBA" id="ARBA00018687"/>
    </source>
</evidence>
<feature type="compositionally biased region" description="Basic residues" evidence="5">
    <location>
        <begin position="1"/>
        <end position="10"/>
    </location>
</feature>
<feature type="compositionally biased region" description="Acidic residues" evidence="5">
    <location>
        <begin position="55"/>
        <end position="74"/>
    </location>
</feature>
<keyword evidence="3 4" id="KW-0175">Coiled coil</keyword>
<comment type="similarity">
    <text evidence="1">Belongs to the SMC family. SMC5 subfamily.</text>
</comment>
<sequence length="1178" mass="135869">MPKPSLKRHVPSSDEDESASPKKQQQLHDSDDDDDDDRKPSPSRLINEEVNSVEGDNDDNDDDNDNDNDDENNSDQESPFNNPLMNQEDVAEALQPQQRNRDSDNFIPGSIVRVVLHNFLTYDHVDFCPGPYLNMIIGPNGTGKSTIVCGIALGLGAGPKILGRSSDVNAFVKQDKTQGYIEIHLKSRNSKRNHVIRRSINSTDKQSKYEVDGEPSKLDVIKDIVHSYGIQIGNLCSFLPQDKVSQFAQMSPSTLLLETQKVAEGTGIGDLTQWHNDLIASGKDLSTQEATLNSIINDRNDLQQLNRSQEREIERYKTRKAIEKKINLLNLMIPFSRYSQSKAQYDQAKANRKRLNENVIKIERENLPLKKKMAEYDVMIEASESRRKEKEGLIEEKRHQLKEVNKALEQLVKHTEDATTKIDDSERADLRRVQQIEKIKLQIVELEHTVANKPSDEGLAELDDEINNIKRRIAQLHQDGKQFQDVRRDVASEQRDLLHDIQGYQKTLNNMDNVRHRRFEKFKTFDETTARTVDIIGKNQDKFGSRVYDPAFLEVRVKDQSYASAIESLINYNVMKTILCQSQEDYDIATKQIIDKYHFRVNIVQPVFNARETEQYMSREEIQELGFDGFAIDFVDAPDFILNYLKKVCFLHKIPIAKTSDKINMKAIEESRAFKSKELRRYLIGTESHTYSWSRYGRQAATTTTTFIRPSRVFNDASTDNEERHGLEMRIEDCRSKSAELEGRINEMIPKEREMRTQESTYKQEIAAFDEKKRKIQRAQQEYFKAQATLTSNKKHLYQLESQPSSHLEKEKLKRLICKITRQRAGEVEAYTELVGDISEIIDESELLVLSEIQYDANKRSLNAHMNEYNVRLSDASRELNKADDLYKRIKGDSTQYLKAAQQQLAQSSEELRDDFIKLRERVSQTGDEQSLEELEDALAVEKSNLEMNSNISSSVVEMYEERERMIETQTKDIENKQEDYDRKKAYIDGVRSQWEPTLLKLITAVSDRFGRAFERFGCAGEVKLYRHTDYAQWAIEIYVKFRESESLELLTHQRQSGGERSLSTILYLMSLTELSKSPFSLVDEINQGMDSRAERLVHNQMVQVTCQDFSSQYFLITPKLLPNLTYHPKMKVLCVNNGEWLDETRGNLMLLLNEHKKAGATSTTNTPLKTRVKAEAS</sequence>
<evidence type="ECO:0000256" key="3">
    <source>
        <dbReference type="ARBA" id="ARBA00023054"/>
    </source>
</evidence>
<proteinExistence type="inferred from homology"/>
<evidence type="ECO:0000259" key="6">
    <source>
        <dbReference type="Pfam" id="PF13476"/>
    </source>
</evidence>
<dbReference type="InterPro" id="IPR027417">
    <property type="entry name" value="P-loop_NTPase"/>
</dbReference>
<dbReference type="PANTHER" id="PTHR45916">
    <property type="entry name" value="STRUCTURAL MAINTENANCE OF CHROMOSOMES PROTEIN 5"/>
    <property type="match status" value="1"/>
</dbReference>
<evidence type="ECO:0000313" key="8">
    <source>
        <dbReference type="Proteomes" id="UP000306954"/>
    </source>
</evidence>
<dbReference type="GO" id="GO:0005634">
    <property type="term" value="C:nucleus"/>
    <property type="evidence" value="ECO:0007669"/>
    <property type="project" value="TreeGrafter"/>
</dbReference>
<dbReference type="GO" id="GO:0016887">
    <property type="term" value="F:ATP hydrolysis activity"/>
    <property type="evidence" value="ECO:0007669"/>
    <property type="project" value="InterPro"/>
</dbReference>
<feature type="domain" description="Rad50/SbcC-type AAA" evidence="6">
    <location>
        <begin position="113"/>
        <end position="329"/>
    </location>
</feature>
<feature type="region of interest" description="Disordered" evidence="5">
    <location>
        <begin position="1"/>
        <end position="83"/>
    </location>
</feature>
<dbReference type="EMBL" id="SPOF01000042">
    <property type="protein sequence ID" value="TIB09393.1"/>
    <property type="molecule type" value="Genomic_DNA"/>
</dbReference>
<comment type="caution">
    <text evidence="7">The sequence shown here is derived from an EMBL/GenBank/DDBJ whole genome shotgun (WGS) entry which is preliminary data.</text>
</comment>
<feature type="coiled-coil region" evidence="4">
    <location>
        <begin position="292"/>
        <end position="418"/>
    </location>
</feature>
<evidence type="ECO:0000256" key="5">
    <source>
        <dbReference type="SAM" id="MobiDB-lite"/>
    </source>
</evidence>
<dbReference type="GO" id="GO:0003697">
    <property type="term" value="F:single-stranded DNA binding"/>
    <property type="evidence" value="ECO:0007669"/>
    <property type="project" value="TreeGrafter"/>
</dbReference>
<dbReference type="GO" id="GO:0000724">
    <property type="term" value="P:double-strand break repair via homologous recombination"/>
    <property type="evidence" value="ECO:0007669"/>
    <property type="project" value="TreeGrafter"/>
</dbReference>
<dbReference type="SUPFAM" id="SSF52540">
    <property type="entry name" value="P-loop containing nucleoside triphosphate hydrolases"/>
    <property type="match status" value="1"/>
</dbReference>
<dbReference type="Gene3D" id="3.40.50.300">
    <property type="entry name" value="P-loop containing nucleotide triphosphate hydrolases"/>
    <property type="match status" value="2"/>
</dbReference>
<dbReference type="InterPro" id="IPR038729">
    <property type="entry name" value="Rad50/SbcC_AAA"/>
</dbReference>
<dbReference type="AlphaFoldDB" id="A0A4T0HUX9"/>
<evidence type="ECO:0000256" key="1">
    <source>
        <dbReference type="ARBA" id="ARBA00010171"/>
    </source>
</evidence>
<feature type="coiled-coil region" evidence="4">
    <location>
        <begin position="762"/>
        <end position="789"/>
    </location>
</feature>
<evidence type="ECO:0000313" key="7">
    <source>
        <dbReference type="EMBL" id="TIB09393.1"/>
    </source>
</evidence>